<keyword evidence="4" id="KW-1185">Reference proteome</keyword>
<dbReference type="EMBL" id="VLLL01000007">
    <property type="protein sequence ID" value="TWJ10559.1"/>
    <property type="molecule type" value="Genomic_DNA"/>
</dbReference>
<evidence type="ECO:0000256" key="2">
    <source>
        <dbReference type="ARBA" id="ARBA00022649"/>
    </source>
</evidence>
<gene>
    <name evidence="3" type="ORF">LX16_3978</name>
</gene>
<dbReference type="SUPFAM" id="SSF50118">
    <property type="entry name" value="Cell growth inhibitor/plasmid maintenance toxic component"/>
    <property type="match status" value="1"/>
</dbReference>
<dbReference type="AlphaFoldDB" id="A0A562UY60"/>
<sequence length="110" mass="12625">MIRGAVYPIDLGDHKRGHEQRGRRFGVMVSVTQDTWSTVTVVPTSTSAQPSSFRPELVLLGRETRLLVDQIRSIDIRYVLGDPMDYLDRTEMAQLDYTLHRYLGLTMGWN</sequence>
<reference evidence="3 4" key="1">
    <citation type="journal article" date="2013" name="Stand. Genomic Sci.">
        <title>Genomic Encyclopedia of Type Strains, Phase I: The one thousand microbial genomes (KMG-I) project.</title>
        <authorList>
            <person name="Kyrpides N.C."/>
            <person name="Woyke T."/>
            <person name="Eisen J.A."/>
            <person name="Garrity G."/>
            <person name="Lilburn T.G."/>
            <person name="Beck B.J."/>
            <person name="Whitman W.B."/>
            <person name="Hugenholtz P."/>
            <person name="Klenk H.P."/>
        </authorList>
    </citation>
    <scope>NUCLEOTIDE SEQUENCE [LARGE SCALE GENOMIC DNA]</scope>
    <source>
        <strain evidence="3 4">DSM 45044</strain>
    </source>
</reference>
<dbReference type="GO" id="GO:0004521">
    <property type="term" value="F:RNA endonuclease activity"/>
    <property type="evidence" value="ECO:0007669"/>
    <property type="project" value="TreeGrafter"/>
</dbReference>
<evidence type="ECO:0000256" key="1">
    <source>
        <dbReference type="ARBA" id="ARBA00007521"/>
    </source>
</evidence>
<dbReference type="PANTHER" id="PTHR33988:SF2">
    <property type="entry name" value="ENDORIBONUCLEASE MAZF"/>
    <property type="match status" value="1"/>
</dbReference>
<protein>
    <submittedName>
        <fullName evidence="3">mRNA interferase MazF</fullName>
    </submittedName>
</protein>
<dbReference type="OrthoDB" id="4225032at2"/>
<proteinExistence type="inferred from homology"/>
<dbReference type="Pfam" id="PF02452">
    <property type="entry name" value="PemK_toxin"/>
    <property type="match status" value="1"/>
</dbReference>
<comment type="similarity">
    <text evidence="1">Belongs to the PemK/MazF family.</text>
</comment>
<dbReference type="InterPro" id="IPR011067">
    <property type="entry name" value="Plasmid_toxin/cell-grow_inhib"/>
</dbReference>
<evidence type="ECO:0000313" key="3">
    <source>
        <dbReference type="EMBL" id="TWJ10559.1"/>
    </source>
</evidence>
<dbReference type="RefSeq" id="WP_147141204.1">
    <property type="nucleotide sequence ID" value="NZ_BAABIJ010000003.1"/>
</dbReference>
<evidence type="ECO:0000313" key="4">
    <source>
        <dbReference type="Proteomes" id="UP000321617"/>
    </source>
</evidence>
<dbReference type="PANTHER" id="PTHR33988">
    <property type="entry name" value="ENDORIBONUCLEASE MAZF-RELATED"/>
    <property type="match status" value="1"/>
</dbReference>
<dbReference type="GO" id="GO:0006402">
    <property type="term" value="P:mRNA catabolic process"/>
    <property type="evidence" value="ECO:0007669"/>
    <property type="project" value="TreeGrafter"/>
</dbReference>
<dbReference type="Gene3D" id="2.30.30.110">
    <property type="match status" value="1"/>
</dbReference>
<dbReference type="GO" id="GO:0016075">
    <property type="term" value="P:rRNA catabolic process"/>
    <property type="evidence" value="ECO:0007669"/>
    <property type="project" value="TreeGrafter"/>
</dbReference>
<accession>A0A562UY60</accession>
<dbReference type="Proteomes" id="UP000321617">
    <property type="component" value="Unassembled WGS sequence"/>
</dbReference>
<name>A0A562UY60_9ACTN</name>
<organism evidence="3 4">
    <name type="scientific">Stackebrandtia albiflava</name>
    <dbReference type="NCBI Taxonomy" id="406432"/>
    <lineage>
        <taxon>Bacteria</taxon>
        <taxon>Bacillati</taxon>
        <taxon>Actinomycetota</taxon>
        <taxon>Actinomycetes</taxon>
        <taxon>Glycomycetales</taxon>
        <taxon>Glycomycetaceae</taxon>
        <taxon>Stackebrandtia</taxon>
    </lineage>
</organism>
<dbReference type="InterPro" id="IPR003477">
    <property type="entry name" value="PemK-like"/>
</dbReference>
<comment type="caution">
    <text evidence="3">The sequence shown here is derived from an EMBL/GenBank/DDBJ whole genome shotgun (WGS) entry which is preliminary data.</text>
</comment>
<keyword evidence="2" id="KW-1277">Toxin-antitoxin system</keyword>
<dbReference type="GO" id="GO:0003677">
    <property type="term" value="F:DNA binding"/>
    <property type="evidence" value="ECO:0007669"/>
    <property type="project" value="InterPro"/>
</dbReference>